<dbReference type="InterPro" id="IPR000477">
    <property type="entry name" value="RT_dom"/>
</dbReference>
<evidence type="ECO:0000259" key="11">
    <source>
        <dbReference type="PROSITE" id="PS50878"/>
    </source>
</evidence>
<proteinExistence type="inferred from homology"/>
<dbReference type="RefSeq" id="WP_377553792.1">
    <property type="nucleotide sequence ID" value="NZ_JBHSBN010000096.1"/>
</dbReference>
<dbReference type="InterPro" id="IPR030931">
    <property type="entry name" value="Group_II_RT_mat"/>
</dbReference>
<dbReference type="PANTHER" id="PTHR34047">
    <property type="entry name" value="NUCLEAR INTRON MATURASE 1, MITOCHONDRIAL-RELATED"/>
    <property type="match status" value="1"/>
</dbReference>
<dbReference type="InterPro" id="IPR000123">
    <property type="entry name" value="Reverse_transcriptase_msDNA"/>
</dbReference>
<keyword evidence="2 12" id="KW-0808">Transferase</keyword>
<keyword evidence="6 12" id="KW-0695">RNA-directed DNA polymerase</keyword>
<gene>
    <name evidence="12" type="primary">ltrA</name>
    <name evidence="12" type="ORF">ACFOX0_34085</name>
</gene>
<dbReference type="InterPro" id="IPR043502">
    <property type="entry name" value="DNA/RNA_pol_sf"/>
</dbReference>
<protein>
    <recommendedName>
        <fullName evidence="1">RNA-directed DNA polymerase</fullName>
        <ecNumber evidence="1">2.7.7.49</ecNumber>
    </recommendedName>
</protein>
<dbReference type="InterPro" id="IPR043128">
    <property type="entry name" value="Rev_trsase/Diguanyl_cyclase"/>
</dbReference>
<evidence type="ECO:0000256" key="6">
    <source>
        <dbReference type="ARBA" id="ARBA00022918"/>
    </source>
</evidence>
<keyword evidence="13" id="KW-1185">Reference proteome</keyword>
<reference evidence="13" key="1">
    <citation type="journal article" date="2019" name="Int. J. Syst. Evol. Microbiol.">
        <title>The Global Catalogue of Microorganisms (GCM) 10K type strain sequencing project: providing services to taxonomists for standard genome sequencing and annotation.</title>
        <authorList>
            <consortium name="The Broad Institute Genomics Platform"/>
            <consortium name="The Broad Institute Genome Sequencing Center for Infectious Disease"/>
            <person name="Wu L."/>
            <person name="Ma J."/>
        </authorList>
    </citation>
    <scope>NUCLEOTIDE SEQUENCE [LARGE SCALE GENOMIC DNA]</scope>
    <source>
        <strain evidence="13">2902at01</strain>
    </source>
</reference>
<evidence type="ECO:0000256" key="1">
    <source>
        <dbReference type="ARBA" id="ARBA00012493"/>
    </source>
</evidence>
<dbReference type="EMBL" id="JBHSBN010000096">
    <property type="protein sequence ID" value="MFC4110921.1"/>
    <property type="molecule type" value="Genomic_DNA"/>
</dbReference>
<dbReference type="GO" id="GO:0003964">
    <property type="term" value="F:RNA-directed DNA polymerase activity"/>
    <property type="evidence" value="ECO:0007669"/>
    <property type="project" value="UniProtKB-KW"/>
</dbReference>
<accession>A0ABV8KZI0</accession>
<dbReference type="Proteomes" id="UP001595868">
    <property type="component" value="Unassembled WGS sequence"/>
</dbReference>
<comment type="caution">
    <text evidence="12">The sequence shown here is derived from an EMBL/GenBank/DDBJ whole genome shotgun (WGS) entry which is preliminary data.</text>
</comment>
<dbReference type="Gene3D" id="3.30.70.270">
    <property type="match status" value="1"/>
</dbReference>
<feature type="domain" description="Reverse transcriptase" evidence="11">
    <location>
        <begin position="53"/>
        <end position="293"/>
    </location>
</feature>
<dbReference type="SUPFAM" id="SSF56672">
    <property type="entry name" value="DNA/RNA polymerases"/>
    <property type="match status" value="1"/>
</dbReference>
<evidence type="ECO:0000256" key="7">
    <source>
        <dbReference type="ARBA" id="ARBA00023118"/>
    </source>
</evidence>
<dbReference type="InterPro" id="IPR013597">
    <property type="entry name" value="Mat_intron_G2"/>
</dbReference>
<evidence type="ECO:0000256" key="3">
    <source>
        <dbReference type="ARBA" id="ARBA00022695"/>
    </source>
</evidence>
<comment type="catalytic activity">
    <reaction evidence="10">
        <text>DNA(n) + a 2'-deoxyribonucleoside 5'-triphosphate = DNA(n+1) + diphosphate</text>
        <dbReference type="Rhea" id="RHEA:22508"/>
        <dbReference type="Rhea" id="RHEA-COMP:17339"/>
        <dbReference type="Rhea" id="RHEA-COMP:17340"/>
        <dbReference type="ChEBI" id="CHEBI:33019"/>
        <dbReference type="ChEBI" id="CHEBI:61560"/>
        <dbReference type="ChEBI" id="CHEBI:173112"/>
        <dbReference type="EC" id="2.7.7.49"/>
    </reaction>
</comment>
<keyword evidence="3 12" id="KW-0548">Nucleotidyltransferase</keyword>
<evidence type="ECO:0000313" key="13">
    <source>
        <dbReference type="Proteomes" id="UP001595868"/>
    </source>
</evidence>
<organism evidence="12 13">
    <name type="scientific">Micromonospora zhanjiangensis</name>
    <dbReference type="NCBI Taxonomy" id="1522057"/>
    <lineage>
        <taxon>Bacteria</taxon>
        <taxon>Bacillati</taxon>
        <taxon>Actinomycetota</taxon>
        <taxon>Actinomycetes</taxon>
        <taxon>Micromonosporales</taxon>
        <taxon>Micromonosporaceae</taxon>
        <taxon>Micromonospora</taxon>
    </lineage>
</organism>
<dbReference type="PRINTS" id="PR00866">
    <property type="entry name" value="RNADNAPOLMS"/>
</dbReference>
<evidence type="ECO:0000256" key="10">
    <source>
        <dbReference type="ARBA" id="ARBA00048173"/>
    </source>
</evidence>
<dbReference type="Pfam" id="PF00078">
    <property type="entry name" value="RVT_1"/>
    <property type="match status" value="1"/>
</dbReference>
<dbReference type="Pfam" id="PF08388">
    <property type="entry name" value="GIIM"/>
    <property type="match status" value="1"/>
</dbReference>
<dbReference type="PROSITE" id="PS50878">
    <property type="entry name" value="RT_POL"/>
    <property type="match status" value="1"/>
</dbReference>
<evidence type="ECO:0000256" key="2">
    <source>
        <dbReference type="ARBA" id="ARBA00022679"/>
    </source>
</evidence>
<sequence length="417" mass="48304">MTRPESTGKPFGISKWEVWEAYQKVKGNQGAPGVDGETLATFETDLASNLYKIWNRMSSGSYFPPPVKAVEIPKPHGGGTRTLGVPTVADRIAQTVVARHLEAKVEPIFHPDSYGYRPRRSALDAVAACRRRCWKYDWVIDLDIQKFFDTVPWDLVVKAVKAHTDAPWVLLYVKRWLAAPLQQPDGTLSARDRGTPQGSAVSPVLANLFMHYAFDMWLARVHPQVVFERYADDAVVHCRSETEARRVLADISERMQQVGLTLHPGKTQIVYCRDANRPHRFERTAFTFLGYTFRPRPARDRHGATFLAFLPAISSQALKKISTQVRRWRLHRWIYHTFGDIARTINPIVAGWMQYYGRFYPSALYRLLARINAYLVRWIRNKYRRYDATRAARRKLTEITHGYPRIFTHWRWVTTAW</sequence>
<dbReference type="CDD" id="cd01651">
    <property type="entry name" value="RT_G2_intron"/>
    <property type="match status" value="1"/>
</dbReference>
<evidence type="ECO:0000256" key="5">
    <source>
        <dbReference type="ARBA" id="ARBA00022842"/>
    </source>
</evidence>
<evidence type="ECO:0000256" key="4">
    <source>
        <dbReference type="ARBA" id="ARBA00022723"/>
    </source>
</evidence>
<name>A0ABV8KZI0_9ACTN</name>
<keyword evidence="5" id="KW-0460">Magnesium</keyword>
<dbReference type="PANTHER" id="PTHR34047:SF3">
    <property type="entry name" value="BLR2052 PROTEIN"/>
    <property type="match status" value="1"/>
</dbReference>
<dbReference type="NCBIfam" id="TIGR04416">
    <property type="entry name" value="group_II_RT_mat"/>
    <property type="match status" value="1"/>
</dbReference>
<dbReference type="InterPro" id="IPR051083">
    <property type="entry name" value="GrpII_Intron_Splice-Mob/Def"/>
</dbReference>
<comment type="similarity">
    <text evidence="9">Belongs to the bacterial reverse transcriptase family.</text>
</comment>
<keyword evidence="4" id="KW-0479">Metal-binding</keyword>
<dbReference type="EC" id="2.7.7.49" evidence="1"/>
<evidence type="ECO:0000256" key="8">
    <source>
        <dbReference type="ARBA" id="ARBA00025589"/>
    </source>
</evidence>
<evidence type="ECO:0000256" key="9">
    <source>
        <dbReference type="ARBA" id="ARBA00034120"/>
    </source>
</evidence>
<evidence type="ECO:0000313" key="12">
    <source>
        <dbReference type="EMBL" id="MFC4110921.1"/>
    </source>
</evidence>
<keyword evidence="7" id="KW-0051">Antiviral defense</keyword>
<comment type="function">
    <text evidence="8">Poorly processive, error-prone DNA polymerase involved in untargeted mutagenesis. Copies undamaged DNA at stalled replication forks, which arise in vivo from mismatched or misaligned primer ends. These misaligned primers can be extended by PolIV. Exhibits no 3'-5' exonuclease (proofreading) activity. May be involved in translesional synthesis, in conjunction with the beta clamp from PolIII.</text>
</comment>